<feature type="domain" description="DUF5666" evidence="3">
    <location>
        <begin position="205"/>
        <end position="267"/>
    </location>
</feature>
<feature type="region of interest" description="Disordered" evidence="1">
    <location>
        <begin position="1"/>
        <end position="114"/>
    </location>
</feature>
<feature type="compositionally biased region" description="Pro residues" evidence="1">
    <location>
        <begin position="93"/>
        <end position="108"/>
    </location>
</feature>
<evidence type="ECO:0000256" key="1">
    <source>
        <dbReference type="SAM" id="MobiDB-lite"/>
    </source>
</evidence>
<accession>A0ABP9JXP4</accession>
<evidence type="ECO:0000256" key="2">
    <source>
        <dbReference type="SAM" id="Phobius"/>
    </source>
</evidence>
<feature type="region of interest" description="Disordered" evidence="1">
    <location>
        <begin position="147"/>
        <end position="207"/>
    </location>
</feature>
<organism evidence="4 5">
    <name type="scientific">Nocardia callitridis</name>
    <dbReference type="NCBI Taxonomy" id="648753"/>
    <lineage>
        <taxon>Bacteria</taxon>
        <taxon>Bacillati</taxon>
        <taxon>Actinomycetota</taxon>
        <taxon>Actinomycetes</taxon>
        <taxon>Mycobacteriales</taxon>
        <taxon>Nocardiaceae</taxon>
        <taxon>Nocardia</taxon>
    </lineage>
</organism>
<evidence type="ECO:0000313" key="4">
    <source>
        <dbReference type="EMBL" id="GAA5045223.1"/>
    </source>
</evidence>
<feature type="transmembrane region" description="Helical" evidence="2">
    <location>
        <begin position="120"/>
        <end position="143"/>
    </location>
</feature>
<evidence type="ECO:0000313" key="5">
    <source>
        <dbReference type="Proteomes" id="UP001500603"/>
    </source>
</evidence>
<gene>
    <name evidence="4" type="ORF">GCM10023318_09150</name>
</gene>
<name>A0ABP9JXP4_9NOCA</name>
<feature type="compositionally biased region" description="Polar residues" evidence="1">
    <location>
        <begin position="147"/>
        <end position="165"/>
    </location>
</feature>
<keyword evidence="2" id="KW-0812">Transmembrane</keyword>
<dbReference type="Proteomes" id="UP001500603">
    <property type="component" value="Unassembled WGS sequence"/>
</dbReference>
<reference evidence="5" key="1">
    <citation type="journal article" date="2019" name="Int. J. Syst. Evol. Microbiol.">
        <title>The Global Catalogue of Microorganisms (GCM) 10K type strain sequencing project: providing services to taxonomists for standard genome sequencing and annotation.</title>
        <authorList>
            <consortium name="The Broad Institute Genomics Platform"/>
            <consortium name="The Broad Institute Genome Sequencing Center for Infectious Disease"/>
            <person name="Wu L."/>
            <person name="Ma J."/>
        </authorList>
    </citation>
    <scope>NUCLEOTIDE SEQUENCE [LARGE SCALE GENOMIC DNA]</scope>
    <source>
        <strain evidence="5">JCM 18298</strain>
    </source>
</reference>
<evidence type="ECO:0000259" key="3">
    <source>
        <dbReference type="Pfam" id="PF18914"/>
    </source>
</evidence>
<keyword evidence="2" id="KW-1133">Transmembrane helix</keyword>
<keyword evidence="2" id="KW-0472">Membrane</keyword>
<feature type="compositionally biased region" description="Basic and acidic residues" evidence="1">
    <location>
        <begin position="8"/>
        <end position="17"/>
    </location>
</feature>
<sequence>MTNPNDPWGERPGDAPTERIPGQSGYPLPSHTAEYTEAYGPDGAPSAYPVTEQYWSAPPPPNATRELPTYDSQWANYGQGYGDQWQAAAAPPGATPPGALPPGLPPQDEPPEPPRRNVGLWLAIGLGVVLLIGAIAVIAGVFVGGKDSSTSADGPSAYPSTSSRNYPGLPPRTGSPDSGQPGGPPGGLPGLPGQDDPGLGGTAMGTITANDGTTLTLDSLSGQSSTVHTDDRTQVISLTGSRVSDLQNGDMVLVQGDKASDGSIQAKIIISTALSGGER</sequence>
<dbReference type="InterPro" id="IPR043724">
    <property type="entry name" value="DUF5666"/>
</dbReference>
<dbReference type="EMBL" id="BAABJM010000001">
    <property type="protein sequence ID" value="GAA5045223.1"/>
    <property type="molecule type" value="Genomic_DNA"/>
</dbReference>
<comment type="caution">
    <text evidence="4">The sequence shown here is derived from an EMBL/GenBank/DDBJ whole genome shotgun (WGS) entry which is preliminary data.</text>
</comment>
<proteinExistence type="predicted"/>
<dbReference type="Pfam" id="PF18914">
    <property type="entry name" value="DUF5666"/>
    <property type="match status" value="1"/>
</dbReference>
<keyword evidence="5" id="KW-1185">Reference proteome</keyword>
<protein>
    <recommendedName>
        <fullName evidence="3">DUF5666 domain-containing protein</fullName>
    </recommendedName>
</protein>